<keyword evidence="1" id="KW-0732">Signal</keyword>
<dbReference type="InterPro" id="IPR004564">
    <property type="entry name" value="OM_lipoprot_carrier_LolA-like"/>
</dbReference>
<dbReference type="PANTHER" id="PTHR35869:SF1">
    <property type="entry name" value="OUTER-MEMBRANE LIPOPROTEIN CARRIER PROTEIN"/>
    <property type="match status" value="1"/>
</dbReference>
<gene>
    <name evidence="2" type="ORF">FHR24_001962</name>
</gene>
<organism evidence="2 3">
    <name type="scientific">Wenyingzhuangia heitensis</name>
    <dbReference type="NCBI Taxonomy" id="1487859"/>
    <lineage>
        <taxon>Bacteria</taxon>
        <taxon>Pseudomonadati</taxon>
        <taxon>Bacteroidota</taxon>
        <taxon>Flavobacteriia</taxon>
        <taxon>Flavobacteriales</taxon>
        <taxon>Flavobacteriaceae</taxon>
        <taxon>Wenyingzhuangia</taxon>
    </lineage>
</organism>
<dbReference type="SUPFAM" id="SSF89392">
    <property type="entry name" value="Prokaryotic lipoproteins and lipoprotein localization factors"/>
    <property type="match status" value="1"/>
</dbReference>
<sequence>MKFKIMIAATLMITSLGFSQNSPQAEAILGKVSKTLEAQKNISIEFTHTLENKVVNIKQSSQGSAIIEGDKYVLNYLDNIILFDEQKNYVISPENEEINITKADDIDDESLTPSKLLSFYKKGYTYQLAKKSGNIQFIKLIPTKDSEEVSHIMLGVNTVKNQISSLTEVGKNGTNTTFDITNYQTNQTLAPTTFVFNKAKYKALDYYINE</sequence>
<evidence type="ECO:0000256" key="1">
    <source>
        <dbReference type="ARBA" id="ARBA00022729"/>
    </source>
</evidence>
<dbReference type="CDD" id="cd16325">
    <property type="entry name" value="LolA"/>
    <property type="match status" value="1"/>
</dbReference>
<dbReference type="Gene3D" id="2.50.20.10">
    <property type="entry name" value="Lipoprotein localisation LolA/LolB/LppX"/>
    <property type="match status" value="1"/>
</dbReference>
<dbReference type="PANTHER" id="PTHR35869">
    <property type="entry name" value="OUTER-MEMBRANE LIPOPROTEIN CARRIER PROTEIN"/>
    <property type="match status" value="1"/>
</dbReference>
<dbReference type="EMBL" id="JAASQL010000002">
    <property type="protein sequence ID" value="NIJ45494.1"/>
    <property type="molecule type" value="Genomic_DNA"/>
</dbReference>
<dbReference type="InterPro" id="IPR029046">
    <property type="entry name" value="LolA/LolB/LppX"/>
</dbReference>
<evidence type="ECO:0000313" key="3">
    <source>
        <dbReference type="Proteomes" id="UP000745859"/>
    </source>
</evidence>
<dbReference type="RefSeq" id="WP_167187634.1">
    <property type="nucleotide sequence ID" value="NZ_JAASQL010000002.1"/>
</dbReference>
<proteinExistence type="predicted"/>
<dbReference type="Pfam" id="PF03548">
    <property type="entry name" value="LolA"/>
    <property type="match status" value="1"/>
</dbReference>
<protein>
    <submittedName>
        <fullName evidence="2">Outer membrane lipoprotein-sorting protein</fullName>
    </submittedName>
</protein>
<dbReference type="Proteomes" id="UP000745859">
    <property type="component" value="Unassembled WGS sequence"/>
</dbReference>
<reference evidence="2 3" key="1">
    <citation type="submission" date="2020-03" db="EMBL/GenBank/DDBJ databases">
        <title>Genomic Encyclopedia of Type Strains, Phase IV (KMG-IV): sequencing the most valuable type-strain genomes for metagenomic binning, comparative biology and taxonomic classification.</title>
        <authorList>
            <person name="Goeker M."/>
        </authorList>
    </citation>
    <scope>NUCLEOTIDE SEQUENCE [LARGE SCALE GENOMIC DNA]</scope>
    <source>
        <strain evidence="2 3">DSM 101599</strain>
    </source>
</reference>
<evidence type="ECO:0000313" key="2">
    <source>
        <dbReference type="EMBL" id="NIJ45494.1"/>
    </source>
</evidence>
<accession>A0ABX0U9J1</accession>
<keyword evidence="3" id="KW-1185">Reference proteome</keyword>
<keyword evidence="2" id="KW-0449">Lipoprotein</keyword>
<name>A0ABX0U9J1_9FLAO</name>
<comment type="caution">
    <text evidence="2">The sequence shown here is derived from an EMBL/GenBank/DDBJ whole genome shotgun (WGS) entry which is preliminary data.</text>
</comment>